<organism evidence="2 3">
    <name type="scientific">Cuscuta europaea</name>
    <name type="common">European dodder</name>
    <dbReference type="NCBI Taxonomy" id="41803"/>
    <lineage>
        <taxon>Eukaryota</taxon>
        <taxon>Viridiplantae</taxon>
        <taxon>Streptophyta</taxon>
        <taxon>Embryophyta</taxon>
        <taxon>Tracheophyta</taxon>
        <taxon>Spermatophyta</taxon>
        <taxon>Magnoliopsida</taxon>
        <taxon>eudicotyledons</taxon>
        <taxon>Gunneridae</taxon>
        <taxon>Pentapetalae</taxon>
        <taxon>asterids</taxon>
        <taxon>lamiids</taxon>
        <taxon>Solanales</taxon>
        <taxon>Convolvulaceae</taxon>
        <taxon>Cuscuteae</taxon>
        <taxon>Cuscuta</taxon>
        <taxon>Cuscuta subgen. Cuscuta</taxon>
    </lineage>
</organism>
<accession>A0A9P0ZIY4</accession>
<dbReference type="AlphaFoldDB" id="A0A9P0ZIY4"/>
<feature type="transmembrane region" description="Helical" evidence="1">
    <location>
        <begin position="83"/>
        <end position="102"/>
    </location>
</feature>
<keyword evidence="3" id="KW-1185">Reference proteome</keyword>
<evidence type="ECO:0000256" key="1">
    <source>
        <dbReference type="SAM" id="Phobius"/>
    </source>
</evidence>
<gene>
    <name evidence="2" type="ORF">CEURO_LOCUS15558</name>
</gene>
<protein>
    <submittedName>
        <fullName evidence="2">Uncharacterized protein</fullName>
    </submittedName>
</protein>
<reference evidence="2" key="1">
    <citation type="submission" date="2022-07" db="EMBL/GenBank/DDBJ databases">
        <authorList>
            <person name="Macas J."/>
            <person name="Novak P."/>
            <person name="Neumann P."/>
        </authorList>
    </citation>
    <scope>NUCLEOTIDE SEQUENCE</scope>
</reference>
<keyword evidence="1" id="KW-0812">Transmembrane</keyword>
<proteinExistence type="predicted"/>
<keyword evidence="1" id="KW-1133">Transmembrane helix</keyword>
<feature type="transmembrane region" description="Helical" evidence="1">
    <location>
        <begin position="108"/>
        <end position="130"/>
    </location>
</feature>
<evidence type="ECO:0000313" key="3">
    <source>
        <dbReference type="Proteomes" id="UP001152484"/>
    </source>
</evidence>
<name>A0A9P0ZIY4_CUSEU</name>
<keyword evidence="1" id="KW-0472">Membrane</keyword>
<comment type="caution">
    <text evidence="2">The sequence shown here is derived from an EMBL/GenBank/DDBJ whole genome shotgun (WGS) entry which is preliminary data.</text>
</comment>
<sequence length="138" mass="14618">MIHRKTNMEIVLGILVALGNAVVIICGVVAIIQKDQVGSVLRSTATSASLVAAIAFVCLGIYACCHRESDRPETKWSGLAQMYCLLACAFGIFGSIALLGVSPKNHNYGVIACVGLAFCFNLIFSILYFINAPNSSSS</sequence>
<feature type="transmembrane region" description="Helical" evidence="1">
    <location>
        <begin position="44"/>
        <end position="63"/>
    </location>
</feature>
<dbReference type="Proteomes" id="UP001152484">
    <property type="component" value="Unassembled WGS sequence"/>
</dbReference>
<feature type="transmembrane region" description="Helical" evidence="1">
    <location>
        <begin position="12"/>
        <end position="32"/>
    </location>
</feature>
<evidence type="ECO:0000313" key="2">
    <source>
        <dbReference type="EMBL" id="CAH9101802.1"/>
    </source>
</evidence>
<dbReference type="EMBL" id="CAMAPE010000038">
    <property type="protein sequence ID" value="CAH9101802.1"/>
    <property type="molecule type" value="Genomic_DNA"/>
</dbReference>